<dbReference type="SUPFAM" id="SSF55073">
    <property type="entry name" value="Nucleotide cyclase"/>
    <property type="match status" value="1"/>
</dbReference>
<sequence length="329" mass="36043">MATLVSSITLKISFALLDDNILASTDSAGVSFLVLIVSISMSFMHGPKSAAASQGIAVETLTTTLNKSLEPVIDVIIKHGGDIIKFAGDALIVICYVPGAIASHLQKGLTLTPCRLNITVAFVKLEGVVDIKNAQTQLQVIHQTLCTIQECAYKAQGTLRQFVIDDKGAIAIVAIGLPPFFHENNAFRGVKFACYVLESGIRASIGGTGKTMLLNHVIQRQSVQCFKGSGDSMDTAVDFHAWRDIARNLATVMYYHITIMDTQVLDFVFERTEGNPAALIKLLNSMLESKYICIEPEHSNIVILKNLDEMDTMIPQHIRARRQWGDKQH</sequence>
<evidence type="ECO:0000313" key="3">
    <source>
        <dbReference type="EMBL" id="RLN45651.1"/>
    </source>
</evidence>
<dbReference type="EMBL" id="JPWV03000012">
    <property type="protein sequence ID" value="KAG2531271.1"/>
    <property type="molecule type" value="Genomic_DNA"/>
</dbReference>
<dbReference type="PANTHER" id="PTHR47455:SF1">
    <property type="entry name" value="GUANYLATE CYCLASE DOMAIN-CONTAINING PROTEIN"/>
    <property type="match status" value="1"/>
</dbReference>
<dbReference type="PANTHER" id="PTHR47455">
    <property type="entry name" value="ADENYLYL CYCLASE BETA"/>
    <property type="match status" value="1"/>
</dbReference>
<dbReference type="EMBL" id="JPWU03000015">
    <property type="protein sequence ID" value="KAG2531866.1"/>
    <property type="molecule type" value="Genomic_DNA"/>
</dbReference>
<evidence type="ECO:0000313" key="4">
    <source>
        <dbReference type="EMBL" id="RLN84040.1"/>
    </source>
</evidence>
<evidence type="ECO:0000313" key="2">
    <source>
        <dbReference type="EMBL" id="KAG2531866.1"/>
    </source>
</evidence>
<gene>
    <name evidence="3" type="ORF">BBI17_001420</name>
    <name evidence="4" type="ORF">BBO99_00001650</name>
    <name evidence="1" type="ORF">JM16_001168</name>
    <name evidence="2" type="ORF">JM18_001567</name>
</gene>
<comment type="caution">
    <text evidence="4">The sequence shown here is derived from an EMBL/GenBank/DDBJ whole genome shotgun (WGS) entry which is preliminary data.</text>
</comment>
<evidence type="ECO:0000313" key="6">
    <source>
        <dbReference type="Proteomes" id="UP000285883"/>
    </source>
</evidence>
<dbReference type="STRING" id="325452.A0A3R7KXQ8"/>
<evidence type="ECO:0000313" key="5">
    <source>
        <dbReference type="Proteomes" id="UP000285624"/>
    </source>
</evidence>
<dbReference type="Proteomes" id="UP000285883">
    <property type="component" value="Unassembled WGS sequence"/>
</dbReference>
<accession>A0A3R7KXQ8</accession>
<dbReference type="AlphaFoldDB" id="A0A3R7KXQ8"/>
<dbReference type="EMBL" id="MAYM02000141">
    <property type="protein sequence ID" value="RLN45651.1"/>
    <property type="molecule type" value="Genomic_DNA"/>
</dbReference>
<name>A0A3R7KXQ8_9STRA</name>
<dbReference type="EMBL" id="MBDN02000024">
    <property type="protein sequence ID" value="RLN84040.1"/>
    <property type="molecule type" value="Genomic_DNA"/>
</dbReference>
<dbReference type="InterPro" id="IPR029787">
    <property type="entry name" value="Nucleotide_cyclase"/>
</dbReference>
<dbReference type="Proteomes" id="UP000285624">
    <property type="component" value="Unassembled WGS sequence"/>
</dbReference>
<reference evidence="1" key="3">
    <citation type="submission" date="2020-06" db="EMBL/GenBank/DDBJ databases">
        <authorList>
            <person name="Studholme D.J."/>
        </authorList>
    </citation>
    <scope>NUCLEOTIDE SEQUENCE</scope>
    <source>
        <strain evidence="1">NZFS 2646</strain>
        <strain evidence="2">NZFS 3630</strain>
    </source>
</reference>
<reference evidence="1" key="1">
    <citation type="journal article" date="2015" name="Genom Data">
        <title>Genome sequences of six Phytophthora species associated with forests in New Zealand.</title>
        <authorList>
            <person name="Studholme D.J."/>
            <person name="McDougal R.L."/>
            <person name="Sambles C."/>
            <person name="Hansen E."/>
            <person name="Hardy G."/>
            <person name="Grant M."/>
            <person name="Ganley R.J."/>
            <person name="Williams N.M."/>
        </authorList>
    </citation>
    <scope>NUCLEOTIDE SEQUENCE</scope>
    <source>
        <strain evidence="1">NZFS 2646</strain>
        <strain evidence="2">NZFS 3630</strain>
    </source>
</reference>
<dbReference type="Gene3D" id="3.30.70.1230">
    <property type="entry name" value="Nucleotide cyclase"/>
    <property type="match status" value="2"/>
</dbReference>
<dbReference type="Proteomes" id="UP000785171">
    <property type="component" value="Unassembled WGS sequence"/>
</dbReference>
<reference evidence="5 6" key="2">
    <citation type="submission" date="2018-07" db="EMBL/GenBank/DDBJ databases">
        <title>Genome sequencing of oomycete isolates from Chile give support for New Zealand origin for Phytophthora kernoviae and make available the first Nothophytophthora sp. genome.</title>
        <authorList>
            <person name="Studholme D.J."/>
            <person name="Sanfuentes E."/>
            <person name="Panda P."/>
            <person name="Hill R."/>
            <person name="Sambles C."/>
            <person name="Grant M."/>
            <person name="Williams N.M."/>
            <person name="Mcdougal R.L."/>
        </authorList>
    </citation>
    <scope>NUCLEOTIDE SEQUENCE [LARGE SCALE GENOMIC DNA]</scope>
    <source>
        <strain evidence="3">Chile2</strain>
        <strain evidence="4">Chile4</strain>
    </source>
</reference>
<protein>
    <recommendedName>
        <fullName evidence="7">Guanylate cyclase domain-containing protein</fullName>
    </recommendedName>
</protein>
<dbReference type="Proteomes" id="UP000792063">
    <property type="component" value="Unassembled WGS sequence"/>
</dbReference>
<evidence type="ECO:0008006" key="7">
    <source>
        <dbReference type="Google" id="ProtNLM"/>
    </source>
</evidence>
<evidence type="ECO:0000313" key="1">
    <source>
        <dbReference type="EMBL" id="KAG2531271.1"/>
    </source>
</evidence>
<organism evidence="4 5">
    <name type="scientific">Phytophthora kernoviae</name>
    <dbReference type="NCBI Taxonomy" id="325452"/>
    <lineage>
        <taxon>Eukaryota</taxon>
        <taxon>Sar</taxon>
        <taxon>Stramenopiles</taxon>
        <taxon>Oomycota</taxon>
        <taxon>Peronosporomycetes</taxon>
        <taxon>Peronosporales</taxon>
        <taxon>Peronosporaceae</taxon>
        <taxon>Phytophthora</taxon>
    </lineage>
</organism>
<proteinExistence type="predicted"/>
<keyword evidence="5" id="KW-1185">Reference proteome</keyword>